<evidence type="ECO:0000256" key="4">
    <source>
        <dbReference type="SAM" id="SignalP"/>
    </source>
</evidence>
<evidence type="ECO:0000313" key="5">
    <source>
        <dbReference type="EMBL" id="KAK0604061.1"/>
    </source>
</evidence>
<feature type="compositionally biased region" description="Basic and acidic residues" evidence="3">
    <location>
        <begin position="142"/>
        <end position="163"/>
    </location>
</feature>
<evidence type="ECO:0000256" key="1">
    <source>
        <dbReference type="ARBA" id="ARBA00022614"/>
    </source>
</evidence>
<organism evidence="5 6">
    <name type="scientific">Acer saccharum</name>
    <name type="common">Sugar maple</name>
    <dbReference type="NCBI Taxonomy" id="4024"/>
    <lineage>
        <taxon>Eukaryota</taxon>
        <taxon>Viridiplantae</taxon>
        <taxon>Streptophyta</taxon>
        <taxon>Embryophyta</taxon>
        <taxon>Tracheophyta</taxon>
        <taxon>Spermatophyta</taxon>
        <taxon>Magnoliopsida</taxon>
        <taxon>eudicotyledons</taxon>
        <taxon>Gunneridae</taxon>
        <taxon>Pentapetalae</taxon>
        <taxon>rosids</taxon>
        <taxon>malvids</taxon>
        <taxon>Sapindales</taxon>
        <taxon>Sapindaceae</taxon>
        <taxon>Hippocastanoideae</taxon>
        <taxon>Acereae</taxon>
        <taxon>Acer</taxon>
    </lineage>
</organism>
<evidence type="ECO:0000313" key="6">
    <source>
        <dbReference type="Proteomes" id="UP001168877"/>
    </source>
</evidence>
<dbReference type="Gene3D" id="3.80.10.10">
    <property type="entry name" value="Ribonuclease Inhibitor"/>
    <property type="match status" value="1"/>
</dbReference>
<protein>
    <submittedName>
        <fullName evidence="5">Uncharacterized protein</fullName>
    </submittedName>
</protein>
<evidence type="ECO:0000256" key="2">
    <source>
        <dbReference type="ARBA" id="ARBA00022737"/>
    </source>
</evidence>
<dbReference type="PROSITE" id="PS51450">
    <property type="entry name" value="LRR"/>
    <property type="match status" value="1"/>
</dbReference>
<dbReference type="SUPFAM" id="SSF52075">
    <property type="entry name" value="Outer arm dynein light chain 1"/>
    <property type="match status" value="1"/>
</dbReference>
<dbReference type="EMBL" id="JAUESC010000002">
    <property type="protein sequence ID" value="KAK0604061.1"/>
    <property type="molecule type" value="Genomic_DNA"/>
</dbReference>
<comment type="caution">
    <text evidence="5">The sequence shown here is derived from an EMBL/GenBank/DDBJ whole genome shotgun (WGS) entry which is preliminary data.</text>
</comment>
<dbReference type="PANTHER" id="PTHR46652:SF7">
    <property type="entry name" value="LEUCINE-RICH REPEAT AND IQ DOMAIN-CONTAINING PROTEIN 1"/>
    <property type="match status" value="1"/>
</dbReference>
<feature type="region of interest" description="Disordered" evidence="3">
    <location>
        <begin position="137"/>
        <end position="181"/>
    </location>
</feature>
<reference evidence="5" key="2">
    <citation type="submission" date="2023-06" db="EMBL/GenBank/DDBJ databases">
        <authorList>
            <person name="Swenson N.G."/>
            <person name="Wegrzyn J.L."/>
            <person name="Mcevoy S.L."/>
        </authorList>
    </citation>
    <scope>NUCLEOTIDE SEQUENCE</scope>
    <source>
        <strain evidence="5">NS2018</strain>
        <tissue evidence="5">Leaf</tissue>
    </source>
</reference>
<name>A0AA39W6Y8_ACESA</name>
<evidence type="ECO:0000256" key="3">
    <source>
        <dbReference type="SAM" id="MobiDB-lite"/>
    </source>
</evidence>
<dbReference type="AlphaFoldDB" id="A0AA39W6Y8"/>
<keyword evidence="1" id="KW-0433">Leucine-rich repeat</keyword>
<dbReference type="Proteomes" id="UP001168877">
    <property type="component" value="Unassembled WGS sequence"/>
</dbReference>
<feature type="signal peptide" evidence="4">
    <location>
        <begin position="1"/>
        <end position="19"/>
    </location>
</feature>
<reference evidence="5" key="1">
    <citation type="journal article" date="2022" name="Plant J.">
        <title>Strategies of tolerance reflected in two North American maple genomes.</title>
        <authorList>
            <person name="McEvoy S.L."/>
            <person name="Sezen U.U."/>
            <person name="Trouern-Trend A."/>
            <person name="McMahon S.M."/>
            <person name="Schaberg P.G."/>
            <person name="Yang J."/>
            <person name="Wegrzyn J.L."/>
            <person name="Swenson N.G."/>
        </authorList>
    </citation>
    <scope>NUCLEOTIDE SEQUENCE</scope>
    <source>
        <strain evidence="5">NS2018</strain>
    </source>
</reference>
<accession>A0AA39W6Y8</accession>
<keyword evidence="4" id="KW-0732">Signal</keyword>
<feature type="chain" id="PRO_5041271026" evidence="4">
    <location>
        <begin position="20"/>
        <end position="243"/>
    </location>
</feature>
<dbReference type="Pfam" id="PF13855">
    <property type="entry name" value="LRR_8"/>
    <property type="match status" value="1"/>
</dbReference>
<dbReference type="InterPro" id="IPR001611">
    <property type="entry name" value="Leu-rich_rpt"/>
</dbReference>
<keyword evidence="6" id="KW-1185">Reference proteome</keyword>
<keyword evidence="2" id="KW-0677">Repeat</keyword>
<proteinExistence type="predicted"/>
<dbReference type="PANTHER" id="PTHR46652">
    <property type="entry name" value="LEUCINE-RICH REPEAT AND IQ DOMAIN-CONTAINING PROTEIN 1-RELATED"/>
    <property type="match status" value="1"/>
</dbReference>
<sequence length="243" mass="27993">MLLSLVLGFFLQFCPEIQSVELVSLFKVKSISKLSLSNCQIQMVGSSSLKFCIELKEFRLAHNDIKTLPDELAYNKKLQNLDLGNNLITRWSDLKVLGSLVGLKNLNLQGNPIAENDKLTKKVRKLLPNLHVFNAKPISKNSKNEKGDIVDEDKQGELSNEKNSKHHVTSLNKDGHLNDSRDIDMEKELKRKRKKTKDKLLMEEIQVNDNNRRAEKKQKKGQRRIKVNLMLLTYRDLFSRTLL</sequence>
<gene>
    <name evidence="5" type="ORF">LWI29_011681</name>
</gene>
<dbReference type="InterPro" id="IPR050836">
    <property type="entry name" value="SDS22/Internalin_LRR"/>
</dbReference>
<dbReference type="InterPro" id="IPR032675">
    <property type="entry name" value="LRR_dom_sf"/>
</dbReference>